<dbReference type="PANTHER" id="PTHR35008">
    <property type="entry name" value="BLL4482 PROTEIN-RELATED"/>
    <property type="match status" value="1"/>
</dbReference>
<dbReference type="GO" id="GO:0005886">
    <property type="term" value="C:plasma membrane"/>
    <property type="evidence" value="ECO:0007669"/>
    <property type="project" value="UniProtKB-SubCell"/>
</dbReference>
<evidence type="ECO:0000256" key="4">
    <source>
        <dbReference type="ARBA" id="ARBA00022723"/>
    </source>
</evidence>
<evidence type="ECO:0000313" key="13">
    <source>
        <dbReference type="Proteomes" id="UP000217211"/>
    </source>
</evidence>
<proteinExistence type="predicted"/>
<evidence type="ECO:0000256" key="8">
    <source>
        <dbReference type="ARBA" id="ARBA00023136"/>
    </source>
</evidence>
<comment type="subcellular location">
    <subcellularLocation>
        <location evidence="1">Cell membrane</location>
    </subcellularLocation>
</comment>
<feature type="binding site" description="covalent" evidence="9">
    <location>
        <position position="207"/>
    </location>
    <ligand>
        <name>heme c</name>
        <dbReference type="ChEBI" id="CHEBI:61717"/>
        <label>2</label>
    </ligand>
</feature>
<evidence type="ECO:0000256" key="6">
    <source>
        <dbReference type="ARBA" id="ARBA00022737"/>
    </source>
</evidence>
<geneLocation type="plasmid" evidence="13">
    <name>psj05684b</name>
</geneLocation>
<feature type="binding site" description="axial binding residue" evidence="10">
    <location>
        <position position="336"/>
    </location>
    <ligand>
        <name>heme c</name>
        <dbReference type="ChEBI" id="CHEBI:61717"/>
        <label>3</label>
    </ligand>
    <ligandPart>
        <name>Fe</name>
        <dbReference type="ChEBI" id="CHEBI:18248"/>
    </ligandPart>
</feature>
<feature type="binding site" description="covalent" evidence="9">
    <location>
        <position position="64"/>
    </location>
    <ligand>
        <name>heme c</name>
        <dbReference type="ChEBI" id="CHEBI:61717"/>
        <label>1</label>
    </ligand>
</feature>
<evidence type="ECO:0000256" key="7">
    <source>
        <dbReference type="ARBA" id="ARBA00023004"/>
    </source>
</evidence>
<protein>
    <submittedName>
        <fullName evidence="12">Putative diheme cytochrome c-553</fullName>
    </submittedName>
</protein>
<dbReference type="Pfam" id="PF13442">
    <property type="entry name" value="Cytochrome_CBB3"/>
    <property type="match status" value="1"/>
</dbReference>
<sequence>MEENPVKILYGVVVALIVLAATAVAYAVSPRSLEPIERPDPQRFDSATIELGERLALIGNCAECHTAERGEAYAGGRPIPTPLGTIFSTNITPDPETGIGNWSQAAFRRSMYEGLDREGQHLYPAFPYHHFTKVMPEDVDALYAYLMTREPVRNEAPENELRFPFNLRPLLAAWKLLYLDNERFTRLPDADEKVNRGAYLVQGLGHCGGCHTPRNALQAEKEDDFLRGEVTENWYAPAIAGDVPAAVRWNEQKLADYLAGRWVDEHGVAFGAMAPVVHNLSRIADEDVAAISAYITLLMEGDEAETDAEITGAVGDARDGDDIGAVIYAGACAVCHDASPSPFAAGLPLAYSTSIRIPTPLNLIRVIEEGVKPPEGQPGRYMPGFAGALTDEQLVALAAYLRGRYTGLEPWLDIDDVVARRTHPGAVAVAETAEAE</sequence>
<evidence type="ECO:0000256" key="9">
    <source>
        <dbReference type="PIRSR" id="PIRSR000018-50"/>
    </source>
</evidence>
<dbReference type="InterPro" id="IPR036909">
    <property type="entry name" value="Cyt_c-like_dom_sf"/>
</dbReference>
<dbReference type="AlphaFoldDB" id="A0A249PL55"/>
<comment type="cofactor">
    <cofactor evidence="9">
        <name>heme c</name>
        <dbReference type="ChEBI" id="CHEBI:61717"/>
    </cofactor>
    <text evidence="9">Binds 3 heme c groups covalently per subunit.</text>
</comment>
<evidence type="ECO:0000256" key="5">
    <source>
        <dbReference type="ARBA" id="ARBA00022729"/>
    </source>
</evidence>
<dbReference type="GO" id="GO:0016614">
    <property type="term" value="F:oxidoreductase activity, acting on CH-OH group of donors"/>
    <property type="evidence" value="ECO:0007669"/>
    <property type="project" value="InterPro"/>
</dbReference>
<dbReference type="GO" id="GO:0020037">
    <property type="term" value="F:heme binding"/>
    <property type="evidence" value="ECO:0007669"/>
    <property type="project" value="InterPro"/>
</dbReference>
<dbReference type="InterPro" id="IPR009056">
    <property type="entry name" value="Cyt_c-like_dom"/>
</dbReference>
<keyword evidence="7 10" id="KW-0408">Iron</keyword>
<keyword evidence="2" id="KW-1003">Cell membrane</keyword>
<reference evidence="12 13" key="1">
    <citation type="submission" date="2017-08" db="EMBL/GenBank/DDBJ databases">
        <title>Multipartite genome sequences of Sinorhizobium species nodulating soybeans.</title>
        <authorList>
            <person name="Tian C.F."/>
        </authorList>
    </citation>
    <scope>NUCLEOTIDE SEQUENCE [LARGE SCALE GENOMIC DNA]</scope>
    <source>
        <strain evidence="12 13">CCBAU 05684</strain>
        <plasmid evidence="13">psj05684b</plasmid>
    </source>
</reference>
<evidence type="ECO:0000256" key="1">
    <source>
        <dbReference type="ARBA" id="ARBA00004236"/>
    </source>
</evidence>
<feature type="domain" description="Cytochrome c" evidence="11">
    <location>
        <begin position="192"/>
        <end position="299"/>
    </location>
</feature>
<accession>A0A249PL55</accession>
<dbReference type="eggNOG" id="COG2010">
    <property type="taxonomic scope" value="Bacteria"/>
</dbReference>
<evidence type="ECO:0000259" key="11">
    <source>
        <dbReference type="PROSITE" id="PS51007"/>
    </source>
</evidence>
<evidence type="ECO:0000256" key="3">
    <source>
        <dbReference type="ARBA" id="ARBA00022617"/>
    </source>
</evidence>
<feature type="binding site" description="axial binding residue" evidence="10">
    <location>
        <position position="65"/>
    </location>
    <ligand>
        <name>heme c</name>
        <dbReference type="ChEBI" id="CHEBI:61717"/>
        <label>1</label>
    </ligand>
    <ligandPart>
        <name>Fe</name>
        <dbReference type="ChEBI" id="CHEBI:18248"/>
    </ligandPart>
</feature>
<dbReference type="PROSITE" id="PS51007">
    <property type="entry name" value="CYTC"/>
    <property type="match status" value="3"/>
</dbReference>
<dbReference type="STRING" id="716928.GCA_000261485_04406"/>
<dbReference type="PIRSF" id="PIRSF000018">
    <property type="entry name" value="Mb_ADH_cyt_c"/>
    <property type="match status" value="1"/>
</dbReference>
<dbReference type="Proteomes" id="UP000217211">
    <property type="component" value="Plasmid pSJ05684b"/>
</dbReference>
<keyword evidence="4 10" id="KW-0479">Metal-binding</keyword>
<feature type="binding site" description="covalent" evidence="9">
    <location>
        <position position="210"/>
    </location>
    <ligand>
        <name>heme c</name>
        <dbReference type="ChEBI" id="CHEBI:61717"/>
        <label>2</label>
    </ligand>
</feature>
<keyword evidence="12" id="KW-0614">Plasmid</keyword>
<dbReference type="GO" id="GO:0005506">
    <property type="term" value="F:iron ion binding"/>
    <property type="evidence" value="ECO:0007669"/>
    <property type="project" value="InterPro"/>
</dbReference>
<dbReference type="Gene3D" id="1.10.760.10">
    <property type="entry name" value="Cytochrome c-like domain"/>
    <property type="match status" value="3"/>
</dbReference>
<dbReference type="InterPro" id="IPR014353">
    <property type="entry name" value="Membr-bd_ADH_cyt_c"/>
</dbReference>
<keyword evidence="5" id="KW-0732">Signal</keyword>
<dbReference type="GO" id="GO:0009055">
    <property type="term" value="F:electron transfer activity"/>
    <property type="evidence" value="ECO:0007669"/>
    <property type="project" value="InterPro"/>
</dbReference>
<dbReference type="SUPFAM" id="SSF46626">
    <property type="entry name" value="Cytochrome c"/>
    <property type="match status" value="3"/>
</dbReference>
<evidence type="ECO:0000313" key="12">
    <source>
        <dbReference type="EMBL" id="ASY66039.1"/>
    </source>
</evidence>
<keyword evidence="6" id="KW-0677">Repeat</keyword>
<dbReference type="KEGG" id="esj:SJ05684_b50570"/>
<dbReference type="Pfam" id="PF00034">
    <property type="entry name" value="Cytochrom_C"/>
    <property type="match status" value="1"/>
</dbReference>
<evidence type="ECO:0000256" key="2">
    <source>
        <dbReference type="ARBA" id="ARBA00022475"/>
    </source>
</evidence>
<feature type="domain" description="Cytochrome c" evidence="11">
    <location>
        <begin position="315"/>
        <end position="405"/>
    </location>
</feature>
<gene>
    <name evidence="12" type="ORF">SJ05684_b50570</name>
</gene>
<feature type="binding site" description="covalent" evidence="9">
    <location>
        <position position="335"/>
    </location>
    <ligand>
        <name>heme c</name>
        <dbReference type="ChEBI" id="CHEBI:61717"/>
        <label>3</label>
    </ligand>
</feature>
<name>A0A249PL55_9HYPH</name>
<feature type="binding site" description="axial binding residue" evidence="10">
    <location>
        <position position="211"/>
    </location>
    <ligand>
        <name>heme c</name>
        <dbReference type="ChEBI" id="CHEBI:61717"/>
        <label>2</label>
    </ligand>
    <ligandPart>
        <name>Fe</name>
        <dbReference type="ChEBI" id="CHEBI:18248"/>
    </ligandPart>
</feature>
<organism evidence="12 13">
    <name type="scientific">Sinorhizobium sojae CCBAU 05684</name>
    <dbReference type="NCBI Taxonomy" id="716928"/>
    <lineage>
        <taxon>Bacteria</taxon>
        <taxon>Pseudomonadati</taxon>
        <taxon>Pseudomonadota</taxon>
        <taxon>Alphaproteobacteria</taxon>
        <taxon>Hyphomicrobiales</taxon>
        <taxon>Rhizobiaceae</taxon>
        <taxon>Sinorhizobium/Ensifer group</taxon>
        <taxon>Sinorhizobium</taxon>
    </lineage>
</organism>
<keyword evidence="3 9" id="KW-0349">Heme</keyword>
<dbReference type="PANTHER" id="PTHR35008:SF8">
    <property type="entry name" value="ALCOHOL DEHYDROGENASE CYTOCHROME C SUBUNIT"/>
    <property type="match status" value="1"/>
</dbReference>
<keyword evidence="8" id="KW-0472">Membrane</keyword>
<keyword evidence="13" id="KW-1185">Reference proteome</keyword>
<feature type="domain" description="Cytochrome c" evidence="11">
    <location>
        <begin position="47"/>
        <end position="150"/>
    </location>
</feature>
<evidence type="ECO:0000256" key="10">
    <source>
        <dbReference type="PIRSR" id="PIRSR000018-51"/>
    </source>
</evidence>
<dbReference type="InterPro" id="IPR051459">
    <property type="entry name" value="Cytochrome_c-type_DH"/>
</dbReference>
<dbReference type="EMBL" id="CP023068">
    <property type="protein sequence ID" value="ASY66039.1"/>
    <property type="molecule type" value="Genomic_DNA"/>
</dbReference>
<feature type="binding site" description="covalent" evidence="9">
    <location>
        <position position="332"/>
    </location>
    <ligand>
        <name>heme c</name>
        <dbReference type="ChEBI" id="CHEBI:61717"/>
        <label>3</label>
    </ligand>
</feature>
<feature type="binding site" description="covalent" evidence="9">
    <location>
        <position position="61"/>
    </location>
    <ligand>
        <name>heme c</name>
        <dbReference type="ChEBI" id="CHEBI:61717"/>
        <label>1</label>
    </ligand>
</feature>